<proteinExistence type="predicted"/>
<protein>
    <submittedName>
        <fullName evidence="1">Uncharacterized protein</fullName>
    </submittedName>
</protein>
<name>A0A0S4LK26_9BACT</name>
<sequence length="136" mass="15171">MMTSKVGRVSSDMIVLLLGLFIPLQMSDVACALTEMKRSPCEIPPGLNAMRAEQDERDTHIISGELISTDGDYYFVKDETGKEVSLLSDQRTVKPVIEKGNRITAYVDDDNYALWIRSNESTDRRSDHASLDCNPG</sequence>
<reference evidence="2" key="1">
    <citation type="submission" date="2015-10" db="EMBL/GenBank/DDBJ databases">
        <authorList>
            <person name="Luecker S."/>
            <person name="Luecker S."/>
        </authorList>
    </citation>
    <scope>NUCLEOTIDE SEQUENCE [LARGE SCALE GENOMIC DNA]</scope>
</reference>
<gene>
    <name evidence="1" type="ORF">COMA2_40105</name>
</gene>
<dbReference type="RefSeq" id="WP_139077396.1">
    <property type="nucleotide sequence ID" value="NZ_CZPZ01000031.1"/>
</dbReference>
<organism evidence="1 2">
    <name type="scientific">Candidatus Nitrospira nitrificans</name>
    <dbReference type="NCBI Taxonomy" id="1742973"/>
    <lineage>
        <taxon>Bacteria</taxon>
        <taxon>Pseudomonadati</taxon>
        <taxon>Nitrospirota</taxon>
        <taxon>Nitrospiria</taxon>
        <taxon>Nitrospirales</taxon>
        <taxon>Nitrospiraceae</taxon>
        <taxon>Nitrospira</taxon>
    </lineage>
</organism>
<dbReference type="Proteomes" id="UP000198736">
    <property type="component" value="Unassembled WGS sequence"/>
</dbReference>
<dbReference type="STRING" id="1742973.COMA2_40105"/>
<dbReference type="AlphaFoldDB" id="A0A0S4LK26"/>
<accession>A0A0S4LK26</accession>
<keyword evidence="2" id="KW-1185">Reference proteome</keyword>
<evidence type="ECO:0000313" key="1">
    <source>
        <dbReference type="EMBL" id="CUS37937.1"/>
    </source>
</evidence>
<evidence type="ECO:0000313" key="2">
    <source>
        <dbReference type="Proteomes" id="UP000198736"/>
    </source>
</evidence>
<dbReference type="EMBL" id="CZPZ01000031">
    <property type="protein sequence ID" value="CUS37937.1"/>
    <property type="molecule type" value="Genomic_DNA"/>
</dbReference>